<dbReference type="PANTHER" id="PTHR23417:SF14">
    <property type="entry name" value="PENTACOTRIPEPTIDE-REPEAT REGION OF PRORP DOMAIN-CONTAINING PROTEIN"/>
    <property type="match status" value="1"/>
</dbReference>
<evidence type="ECO:0000256" key="4">
    <source>
        <dbReference type="ARBA" id="ARBA00022679"/>
    </source>
</evidence>
<dbReference type="EMBL" id="UOEO01000182">
    <property type="protein sequence ID" value="VAW21725.1"/>
    <property type="molecule type" value="Genomic_DNA"/>
</dbReference>
<dbReference type="NCBIfam" id="TIGR00091">
    <property type="entry name" value="tRNA (guanosine(46)-N7)-methyltransferase TrmB"/>
    <property type="match status" value="1"/>
</dbReference>
<keyword evidence="4 7" id="KW-0808">Transferase</keyword>
<proteinExistence type="inferred from homology"/>
<evidence type="ECO:0000256" key="2">
    <source>
        <dbReference type="ARBA" id="ARBA00011977"/>
    </source>
</evidence>
<dbReference type="InterPro" id="IPR003358">
    <property type="entry name" value="tRNA_(Gua-N-7)_MeTrfase_Trmb"/>
</dbReference>
<protein>
    <recommendedName>
        <fullName evidence="2">tRNA (guanine(46)-N(7))-methyltransferase</fullName>
        <ecNumber evidence="2">2.1.1.33</ecNumber>
    </recommendedName>
</protein>
<dbReference type="AlphaFoldDB" id="A0A3B0TSZ7"/>
<dbReference type="PROSITE" id="PS51625">
    <property type="entry name" value="SAM_MT_TRMB"/>
    <property type="match status" value="1"/>
</dbReference>
<organism evidence="7">
    <name type="scientific">hydrothermal vent metagenome</name>
    <dbReference type="NCBI Taxonomy" id="652676"/>
    <lineage>
        <taxon>unclassified sequences</taxon>
        <taxon>metagenomes</taxon>
        <taxon>ecological metagenomes</taxon>
    </lineage>
</organism>
<evidence type="ECO:0000256" key="5">
    <source>
        <dbReference type="ARBA" id="ARBA00022691"/>
    </source>
</evidence>
<dbReference type="InterPro" id="IPR055361">
    <property type="entry name" value="tRNA_methyltr_TrmB_bact"/>
</dbReference>
<name>A0A3B0TSZ7_9ZZZZ</name>
<keyword evidence="5" id="KW-0949">S-adenosyl-L-methionine</keyword>
<evidence type="ECO:0000256" key="3">
    <source>
        <dbReference type="ARBA" id="ARBA00022603"/>
    </source>
</evidence>
<keyword evidence="3 7" id="KW-0489">Methyltransferase</keyword>
<evidence type="ECO:0000256" key="6">
    <source>
        <dbReference type="ARBA" id="ARBA00022694"/>
    </source>
</evidence>
<dbReference type="SUPFAM" id="SSF53335">
    <property type="entry name" value="S-adenosyl-L-methionine-dependent methyltransferases"/>
    <property type="match status" value="1"/>
</dbReference>
<dbReference type="InterPro" id="IPR029063">
    <property type="entry name" value="SAM-dependent_MTases_sf"/>
</dbReference>
<dbReference type="GO" id="GO:0008176">
    <property type="term" value="F:tRNA (guanine(46)-N7)-methyltransferase activity"/>
    <property type="evidence" value="ECO:0007669"/>
    <property type="project" value="UniProtKB-EC"/>
</dbReference>
<dbReference type="GO" id="GO:0043527">
    <property type="term" value="C:tRNA methyltransferase complex"/>
    <property type="evidence" value="ECO:0007669"/>
    <property type="project" value="TreeGrafter"/>
</dbReference>
<comment type="catalytic activity">
    <reaction evidence="1">
        <text>guanosine(46) in tRNA + S-adenosyl-L-methionine = N(7)-methylguanosine(46) in tRNA + S-adenosyl-L-homocysteine</text>
        <dbReference type="Rhea" id="RHEA:42708"/>
        <dbReference type="Rhea" id="RHEA-COMP:10188"/>
        <dbReference type="Rhea" id="RHEA-COMP:10189"/>
        <dbReference type="ChEBI" id="CHEBI:57856"/>
        <dbReference type="ChEBI" id="CHEBI:59789"/>
        <dbReference type="ChEBI" id="CHEBI:74269"/>
        <dbReference type="ChEBI" id="CHEBI:74480"/>
        <dbReference type="EC" id="2.1.1.33"/>
    </reaction>
</comment>
<dbReference type="PANTHER" id="PTHR23417">
    <property type="entry name" value="3-DEOXY-D-MANNO-OCTULOSONIC-ACID TRANSFERASE/TRNA GUANINE-N 7 - -METHYLTRANSFERASE"/>
    <property type="match status" value="1"/>
</dbReference>
<accession>A0A3B0TSZ7</accession>
<gene>
    <name evidence="7" type="ORF">MNBD_ALPHA12-329</name>
</gene>
<sequence length="205" mass="23623">MTSLLPRLLVETGASGRAASNDLFPGDPEQKIIEIGYGGGEHLARLARENPRSGFVGCEVFTGGIGKMLQKIEHYELSNIRLFKEDAYRLLCALDDMSVDGIYLLYPDPWPKKRHHKRRFVSTTTLDEMARVIRPGGFFRFASDIEDYANWTLSHILRQRDFNWLAGSPGSWHRPFAGWQATRYEQKARREGREKSFYFTFERAT</sequence>
<evidence type="ECO:0000256" key="1">
    <source>
        <dbReference type="ARBA" id="ARBA00000142"/>
    </source>
</evidence>
<keyword evidence="6" id="KW-0819">tRNA processing</keyword>
<dbReference type="HAMAP" id="MF_01057">
    <property type="entry name" value="tRNA_methyltr_TrmB"/>
    <property type="match status" value="1"/>
</dbReference>
<dbReference type="EC" id="2.1.1.33" evidence="2"/>
<dbReference type="Pfam" id="PF02390">
    <property type="entry name" value="Methyltransf_4"/>
    <property type="match status" value="1"/>
</dbReference>
<dbReference type="CDD" id="cd02440">
    <property type="entry name" value="AdoMet_MTases"/>
    <property type="match status" value="1"/>
</dbReference>
<reference evidence="7" key="1">
    <citation type="submission" date="2018-06" db="EMBL/GenBank/DDBJ databases">
        <authorList>
            <person name="Zhirakovskaya E."/>
        </authorList>
    </citation>
    <scope>NUCLEOTIDE SEQUENCE</scope>
</reference>
<evidence type="ECO:0000313" key="7">
    <source>
        <dbReference type="EMBL" id="VAW21725.1"/>
    </source>
</evidence>
<dbReference type="Gene3D" id="3.40.50.150">
    <property type="entry name" value="Vaccinia Virus protein VP39"/>
    <property type="match status" value="1"/>
</dbReference>